<dbReference type="AlphaFoldDB" id="A0AA43QX79"/>
<proteinExistence type="predicted"/>
<accession>A0AA43QX79</accession>
<evidence type="ECO:0000313" key="1">
    <source>
        <dbReference type="EMBL" id="MDI3349604.1"/>
    </source>
</evidence>
<comment type="caution">
    <text evidence="1">The sequence shown here is derived from an EMBL/GenBank/DDBJ whole genome shotgun (WGS) entry which is preliminary data.</text>
</comment>
<dbReference type="Proteomes" id="UP001162175">
    <property type="component" value="Unassembled WGS sequence"/>
</dbReference>
<name>A0AA43QX79_MYCAR</name>
<dbReference type="EMBL" id="JAPFAR010000052">
    <property type="protein sequence ID" value="MDI3349604.1"/>
    <property type="molecule type" value="Genomic_DNA"/>
</dbReference>
<reference evidence="1" key="1">
    <citation type="submission" date="2022-11" db="EMBL/GenBank/DDBJ databases">
        <title>Draft genome of Mycoplasma arginini isolated from fly.</title>
        <authorList>
            <person name="Severgnini M."/>
            <person name="Gioia G."/>
            <person name="Cremonesi P."/>
            <person name="Moroni P."/>
            <person name="Addis M.F."/>
            <person name="Castiglioni B."/>
        </authorList>
    </citation>
    <scope>NUCLEOTIDE SEQUENCE</scope>
    <source>
        <strain evidence="1">QMP CG1-1632</strain>
    </source>
</reference>
<sequence>MRTNKDFTQVIVIRPETIKNPKKLVRTQFQPKNSDEVENWLSFRYEDVETYNLVDGRYLLEQVETRNLIKQLWFTITHLLK</sequence>
<evidence type="ECO:0000313" key="2">
    <source>
        <dbReference type="Proteomes" id="UP001162175"/>
    </source>
</evidence>
<protein>
    <submittedName>
        <fullName evidence="1">Uncharacterized protein</fullName>
    </submittedName>
</protein>
<organism evidence="1 2">
    <name type="scientific">Mycoplasmopsis arginini</name>
    <name type="common">Mycoplasma arginini</name>
    <dbReference type="NCBI Taxonomy" id="2094"/>
    <lineage>
        <taxon>Bacteria</taxon>
        <taxon>Bacillati</taxon>
        <taxon>Mycoplasmatota</taxon>
        <taxon>Mycoplasmoidales</taxon>
        <taxon>Metamycoplasmataceae</taxon>
        <taxon>Mycoplasmopsis</taxon>
    </lineage>
</organism>
<gene>
    <name evidence="1" type="ORF">DCBHLPFO_00728</name>
</gene>